<dbReference type="InterPro" id="IPR000772">
    <property type="entry name" value="Ricin_B_lectin"/>
</dbReference>
<dbReference type="Proteomes" id="UP001058003">
    <property type="component" value="Chromosome"/>
</dbReference>
<comment type="subcellular location">
    <subcellularLocation>
        <location evidence="1">Secreted</location>
    </subcellularLocation>
</comment>
<keyword evidence="7" id="KW-0119">Carbohydrate metabolism</keyword>
<dbReference type="PROSITE" id="PS50231">
    <property type="entry name" value="RICIN_B_LECTIN"/>
    <property type="match status" value="1"/>
</dbReference>
<dbReference type="CDD" id="cd23418">
    <property type="entry name" value="beta-trefoil_Ricin_XLN-like"/>
    <property type="match status" value="1"/>
</dbReference>
<evidence type="ECO:0000256" key="11">
    <source>
        <dbReference type="SAM" id="Phobius"/>
    </source>
</evidence>
<comment type="similarity">
    <text evidence="2">Belongs to the faeC family.</text>
</comment>
<evidence type="ECO:0000313" key="14">
    <source>
        <dbReference type="Proteomes" id="UP001058003"/>
    </source>
</evidence>
<accession>A0A9Q9I7Y1</accession>
<keyword evidence="11" id="KW-1133">Transmembrane helix</keyword>
<reference evidence="13" key="1">
    <citation type="submission" date="2021-04" db="EMBL/GenBank/DDBJ databases">
        <title>Dactylosporangium aurantiacum NRRL B-8018 full assembly.</title>
        <authorList>
            <person name="Hartkoorn R.C."/>
            <person name="Beaudoing E."/>
            <person name="Hot D."/>
        </authorList>
    </citation>
    <scope>NUCLEOTIDE SEQUENCE</scope>
    <source>
        <strain evidence="13">NRRL B-8018</strain>
    </source>
</reference>
<name>A0A9Q9I7Y1_9ACTN</name>
<evidence type="ECO:0000256" key="2">
    <source>
        <dbReference type="ARBA" id="ARBA00010278"/>
    </source>
</evidence>
<keyword evidence="8" id="KW-0624">Polysaccharide degradation</keyword>
<evidence type="ECO:0000256" key="6">
    <source>
        <dbReference type="ARBA" id="ARBA00022801"/>
    </source>
</evidence>
<protein>
    <submittedName>
        <fullName evidence="13">Ricin-type beta-trefoil lectin domain protein</fullName>
    </submittedName>
</protein>
<feature type="region of interest" description="Disordered" evidence="10">
    <location>
        <begin position="340"/>
        <end position="371"/>
    </location>
</feature>
<keyword evidence="11" id="KW-0812">Transmembrane</keyword>
<dbReference type="SUPFAM" id="SSF50370">
    <property type="entry name" value="Ricin B-like lectins"/>
    <property type="match status" value="1"/>
</dbReference>
<evidence type="ECO:0000256" key="1">
    <source>
        <dbReference type="ARBA" id="ARBA00004613"/>
    </source>
</evidence>
<dbReference type="SUPFAM" id="SSF53474">
    <property type="entry name" value="alpha/beta-Hydrolases"/>
    <property type="match status" value="1"/>
</dbReference>
<comment type="function">
    <text evidence="9">Involved in degradation of plant cell walls. Hydrolyzes the feruloyl-arabinose ester bond in arabinoxylans, and the feruloyl-galactose ester bond in pectin. Active against paranitrophenyl-acetate, methyl ferulate and wheat arabinoxylan.</text>
</comment>
<sequence length="492" mass="51357">MFRRSSIRVYVGATPAVPCPAARAQAVPLPPIKGDTAVRAHQRRRLVPRWLAALGAVAVVAAGVVAFTTMTIPSASAATTAGCGKTPTLRSGTYTIQSSGQSRSFILRIPDGYSNTRAYRLIFGYHWRGGTMNDVASGGTSGASWAYYGMQQQSNNSAILVAPQGIGNGWANSGNQDLTFTDDMVRMIENDLCVDTTQLFAMGFSYGGGMSYAIACGRASVFRAVVVYSGAQLSGCSPGTQPIGYFGIHGISDNVLPISSGRSLRDTFLRNNGCAAQNAPEPTAGSGRHITTTYSCRAGYPVRWAAFDGGHGPGPVDGCSGCEDGNRTWTKGEAWQFISSFAGGTPPSSQPPSSPPSSQPPSQSNVTIVGTGSGRCVDVPGSSTANGTQVQLWDCHGGTNQRFTYTANRQLQVYGNKCLDANGQGTANGTTVVIWDCNGQSNQQWNVAANGAITGVQSGLCLDAAASGTANGTKLQLWTCHGGTNQQWSLRG</sequence>
<dbReference type="AlphaFoldDB" id="A0A9Q9I7Y1"/>
<dbReference type="PANTHER" id="PTHR38050">
    <property type="match status" value="1"/>
</dbReference>
<feature type="compositionally biased region" description="Pro residues" evidence="10">
    <location>
        <begin position="348"/>
        <end position="359"/>
    </location>
</feature>
<dbReference type="InterPro" id="IPR035992">
    <property type="entry name" value="Ricin_B-like_lectins"/>
</dbReference>
<keyword evidence="5" id="KW-0732">Signal</keyword>
<dbReference type="Pfam" id="PF00652">
    <property type="entry name" value="Ricin_B_lectin"/>
    <property type="match status" value="1"/>
</dbReference>
<organism evidence="13 14">
    <name type="scientific">Dactylosporangium aurantiacum</name>
    <dbReference type="NCBI Taxonomy" id="35754"/>
    <lineage>
        <taxon>Bacteria</taxon>
        <taxon>Bacillati</taxon>
        <taxon>Actinomycetota</taxon>
        <taxon>Actinomycetes</taxon>
        <taxon>Micromonosporales</taxon>
        <taxon>Micromonosporaceae</taxon>
        <taxon>Dactylosporangium</taxon>
    </lineage>
</organism>
<dbReference type="KEGG" id="daur:Daura_31905"/>
<evidence type="ECO:0000259" key="12">
    <source>
        <dbReference type="SMART" id="SM00458"/>
    </source>
</evidence>
<feature type="domain" description="Ricin B lectin" evidence="12">
    <location>
        <begin position="363"/>
        <end position="491"/>
    </location>
</feature>
<dbReference type="SMART" id="SM00458">
    <property type="entry name" value="RICIN"/>
    <property type="match status" value="1"/>
</dbReference>
<dbReference type="InterPro" id="IPR043595">
    <property type="entry name" value="FaeB/C/D"/>
</dbReference>
<evidence type="ECO:0000256" key="8">
    <source>
        <dbReference type="ARBA" id="ARBA00023326"/>
    </source>
</evidence>
<dbReference type="GO" id="GO:0030600">
    <property type="term" value="F:feruloyl esterase activity"/>
    <property type="evidence" value="ECO:0007669"/>
    <property type="project" value="InterPro"/>
</dbReference>
<dbReference type="EMBL" id="CP073767">
    <property type="protein sequence ID" value="UWZ51344.1"/>
    <property type="molecule type" value="Genomic_DNA"/>
</dbReference>
<evidence type="ECO:0000313" key="13">
    <source>
        <dbReference type="EMBL" id="UWZ51344.1"/>
    </source>
</evidence>
<evidence type="ECO:0000256" key="5">
    <source>
        <dbReference type="ARBA" id="ARBA00022729"/>
    </source>
</evidence>
<dbReference type="PANTHER" id="PTHR38050:SF1">
    <property type="entry name" value="FERULOYL ESTERASE C"/>
    <property type="match status" value="1"/>
</dbReference>
<evidence type="ECO:0000256" key="9">
    <source>
        <dbReference type="ARBA" id="ARBA00025250"/>
    </source>
</evidence>
<dbReference type="GO" id="GO:0045493">
    <property type="term" value="P:xylan catabolic process"/>
    <property type="evidence" value="ECO:0007669"/>
    <property type="project" value="UniProtKB-KW"/>
</dbReference>
<proteinExistence type="inferred from homology"/>
<evidence type="ECO:0000256" key="4">
    <source>
        <dbReference type="ARBA" id="ARBA00022651"/>
    </source>
</evidence>
<dbReference type="Gene3D" id="2.80.10.50">
    <property type="match status" value="1"/>
</dbReference>
<keyword evidence="4" id="KW-0858">Xylan degradation</keyword>
<keyword evidence="6" id="KW-0378">Hydrolase</keyword>
<evidence type="ECO:0000256" key="3">
    <source>
        <dbReference type="ARBA" id="ARBA00022525"/>
    </source>
</evidence>
<dbReference type="GO" id="GO:0005576">
    <property type="term" value="C:extracellular region"/>
    <property type="evidence" value="ECO:0007669"/>
    <property type="project" value="UniProtKB-SubCell"/>
</dbReference>
<evidence type="ECO:0000256" key="10">
    <source>
        <dbReference type="SAM" id="MobiDB-lite"/>
    </source>
</evidence>
<dbReference type="InterPro" id="IPR029058">
    <property type="entry name" value="AB_hydrolase_fold"/>
</dbReference>
<evidence type="ECO:0000256" key="7">
    <source>
        <dbReference type="ARBA" id="ARBA00023277"/>
    </source>
</evidence>
<keyword evidence="14" id="KW-1185">Reference proteome</keyword>
<dbReference type="Gene3D" id="3.40.50.1820">
    <property type="entry name" value="alpha/beta hydrolase"/>
    <property type="match status" value="1"/>
</dbReference>
<keyword evidence="3" id="KW-0964">Secreted</keyword>
<gene>
    <name evidence="13" type="ORF">Daura_31905</name>
</gene>
<feature type="transmembrane region" description="Helical" evidence="11">
    <location>
        <begin position="50"/>
        <end position="70"/>
    </location>
</feature>
<keyword evidence="11" id="KW-0472">Membrane</keyword>